<dbReference type="InterPro" id="IPR008974">
    <property type="entry name" value="TRAF-like"/>
</dbReference>
<dbReference type="SUPFAM" id="SSF49599">
    <property type="entry name" value="TRAF domain-like"/>
    <property type="match status" value="1"/>
</dbReference>
<dbReference type="PROSITE" id="PS50144">
    <property type="entry name" value="MATH"/>
    <property type="match status" value="1"/>
</dbReference>
<keyword evidence="3" id="KW-1185">Reference proteome</keyword>
<dbReference type="AlphaFoldDB" id="A0A9D3ZH43"/>
<sequence length="101" mass="11752">MEFNAQFSFLVSDQFRDKYLTIQDGTIRRYHESKAEWGVPRLLSLDVFNDVSMGYLVEDCCISGSEVLVIKDSGRTECLSMVKKQLNNIYIWKIEKFSVLD</sequence>
<dbReference type="OrthoDB" id="1883087at2759"/>
<comment type="caution">
    <text evidence="2">The sequence shown here is derived from an EMBL/GenBank/DDBJ whole genome shotgun (WGS) entry which is preliminary data.</text>
</comment>
<evidence type="ECO:0000259" key="1">
    <source>
        <dbReference type="PROSITE" id="PS50144"/>
    </source>
</evidence>
<dbReference type="Pfam" id="PF22486">
    <property type="entry name" value="MATH_2"/>
    <property type="match status" value="1"/>
</dbReference>
<protein>
    <recommendedName>
        <fullName evidence="1">MATH domain-containing protein</fullName>
    </recommendedName>
</protein>
<dbReference type="PANTHER" id="PTHR46162:SF40">
    <property type="entry name" value="TRAF-LIKE FAMILY PROTEIN"/>
    <property type="match status" value="1"/>
</dbReference>
<dbReference type="InterPro" id="IPR002083">
    <property type="entry name" value="MATH/TRAF_dom"/>
</dbReference>
<dbReference type="Gene3D" id="2.60.210.10">
    <property type="entry name" value="Apoptosis, Tumor Necrosis Factor Receptor Associated Protein 2, Chain A"/>
    <property type="match status" value="1"/>
</dbReference>
<gene>
    <name evidence="2" type="ORF">J1N35_045570</name>
</gene>
<proteinExistence type="predicted"/>
<accession>A0A9D3ZH43</accession>
<dbReference type="Proteomes" id="UP000828251">
    <property type="component" value="Unassembled WGS sequence"/>
</dbReference>
<evidence type="ECO:0000313" key="2">
    <source>
        <dbReference type="EMBL" id="KAH1033396.1"/>
    </source>
</evidence>
<evidence type="ECO:0000313" key="3">
    <source>
        <dbReference type="Proteomes" id="UP000828251"/>
    </source>
</evidence>
<organism evidence="2 3">
    <name type="scientific">Gossypium stocksii</name>
    <dbReference type="NCBI Taxonomy" id="47602"/>
    <lineage>
        <taxon>Eukaryota</taxon>
        <taxon>Viridiplantae</taxon>
        <taxon>Streptophyta</taxon>
        <taxon>Embryophyta</taxon>
        <taxon>Tracheophyta</taxon>
        <taxon>Spermatophyta</taxon>
        <taxon>Magnoliopsida</taxon>
        <taxon>eudicotyledons</taxon>
        <taxon>Gunneridae</taxon>
        <taxon>Pentapetalae</taxon>
        <taxon>rosids</taxon>
        <taxon>malvids</taxon>
        <taxon>Malvales</taxon>
        <taxon>Malvaceae</taxon>
        <taxon>Malvoideae</taxon>
        <taxon>Gossypium</taxon>
    </lineage>
</organism>
<feature type="domain" description="MATH" evidence="1">
    <location>
        <begin position="1"/>
        <end position="67"/>
    </location>
</feature>
<reference evidence="2 3" key="1">
    <citation type="journal article" date="2021" name="Plant Biotechnol. J.">
        <title>Multi-omics assisted identification of the key and species-specific regulatory components of drought-tolerant mechanisms in Gossypium stocksii.</title>
        <authorList>
            <person name="Yu D."/>
            <person name="Ke L."/>
            <person name="Zhang D."/>
            <person name="Wu Y."/>
            <person name="Sun Y."/>
            <person name="Mei J."/>
            <person name="Sun J."/>
            <person name="Sun Y."/>
        </authorList>
    </citation>
    <scope>NUCLEOTIDE SEQUENCE [LARGE SCALE GENOMIC DNA]</scope>
    <source>
        <strain evidence="3">cv. E1</strain>
        <tissue evidence="2">Leaf</tissue>
    </source>
</reference>
<name>A0A9D3ZH43_9ROSI</name>
<dbReference type="EMBL" id="JAIQCV010000013">
    <property type="protein sequence ID" value="KAH1033396.1"/>
    <property type="molecule type" value="Genomic_DNA"/>
</dbReference>
<dbReference type="PANTHER" id="PTHR46162">
    <property type="entry name" value="TRAF-LIKE FAMILY PROTEIN"/>
    <property type="match status" value="1"/>
</dbReference>